<proteinExistence type="predicted"/>
<dbReference type="InterPro" id="IPR058580">
    <property type="entry name" value="DUF2828"/>
</dbReference>
<evidence type="ECO:0000259" key="1">
    <source>
        <dbReference type="Pfam" id="PF11443"/>
    </source>
</evidence>
<accession>A0A8T2ZYK1</accession>
<dbReference type="PANTHER" id="PTHR31373:SF17">
    <property type="entry name" value="OS06G0652100 PROTEIN"/>
    <property type="match status" value="1"/>
</dbReference>
<organism evidence="2 3">
    <name type="scientific">Populus deltoides</name>
    <name type="common">Eastern poplar</name>
    <name type="synonym">Eastern cottonwood</name>
    <dbReference type="NCBI Taxonomy" id="3696"/>
    <lineage>
        <taxon>Eukaryota</taxon>
        <taxon>Viridiplantae</taxon>
        <taxon>Streptophyta</taxon>
        <taxon>Embryophyta</taxon>
        <taxon>Tracheophyta</taxon>
        <taxon>Spermatophyta</taxon>
        <taxon>Magnoliopsida</taxon>
        <taxon>eudicotyledons</taxon>
        <taxon>Gunneridae</taxon>
        <taxon>Pentapetalae</taxon>
        <taxon>rosids</taxon>
        <taxon>fabids</taxon>
        <taxon>Malpighiales</taxon>
        <taxon>Salicaceae</taxon>
        <taxon>Saliceae</taxon>
        <taxon>Populus</taxon>
    </lineage>
</organism>
<dbReference type="Proteomes" id="UP000807159">
    <property type="component" value="Chromosome 1"/>
</dbReference>
<dbReference type="Pfam" id="PF11443">
    <property type="entry name" value="DUF2828"/>
    <property type="match status" value="1"/>
</dbReference>
<evidence type="ECO:0000313" key="2">
    <source>
        <dbReference type="EMBL" id="KAH8522420.1"/>
    </source>
</evidence>
<comment type="caution">
    <text evidence="2">The sequence shown here is derived from an EMBL/GenBank/DDBJ whole genome shotgun (WGS) entry which is preliminary data.</text>
</comment>
<sequence length="106" mass="12565">MLGLAFPDIPKSRIRREGQRWKKENARIAKKERRGAIAKKVVDIYSHDLDYRFLYEGVLYFFAVFLKTDMQHLNYRLTRKINLAAKWCPSTDSSFDRSTMLSENCK</sequence>
<dbReference type="InterPro" id="IPR011205">
    <property type="entry name" value="UCP015417_vWA"/>
</dbReference>
<dbReference type="AlphaFoldDB" id="A0A8T2ZYK1"/>
<dbReference type="EMBL" id="JACEGQ020000001">
    <property type="protein sequence ID" value="KAH8522420.1"/>
    <property type="molecule type" value="Genomic_DNA"/>
</dbReference>
<dbReference type="PANTHER" id="PTHR31373">
    <property type="entry name" value="OS06G0652100 PROTEIN"/>
    <property type="match status" value="1"/>
</dbReference>
<protein>
    <recommendedName>
        <fullName evidence="1">DUF2828 domain-containing protein</fullName>
    </recommendedName>
</protein>
<keyword evidence="3" id="KW-1185">Reference proteome</keyword>
<evidence type="ECO:0000313" key="3">
    <source>
        <dbReference type="Proteomes" id="UP000807159"/>
    </source>
</evidence>
<feature type="domain" description="DUF2828" evidence="1">
    <location>
        <begin position="16"/>
        <end position="103"/>
    </location>
</feature>
<gene>
    <name evidence="2" type="ORF">H0E87_003160</name>
</gene>
<reference evidence="2" key="1">
    <citation type="journal article" date="2021" name="J. Hered.">
        <title>Genome Assembly of Salicaceae Populus deltoides (Eastern Cottonwood) I-69 Based on Nanopore Sequencing and Hi-C Technologies.</title>
        <authorList>
            <person name="Bai S."/>
            <person name="Wu H."/>
            <person name="Zhang J."/>
            <person name="Pan Z."/>
            <person name="Zhao W."/>
            <person name="Li Z."/>
            <person name="Tong C."/>
        </authorList>
    </citation>
    <scope>NUCLEOTIDE SEQUENCE</scope>
    <source>
        <tissue evidence="2">Leaf</tissue>
    </source>
</reference>
<name>A0A8T2ZYK1_POPDE</name>